<feature type="signal peptide" evidence="2">
    <location>
        <begin position="1"/>
        <end position="25"/>
    </location>
</feature>
<evidence type="ECO:0000313" key="3">
    <source>
        <dbReference type="EMBL" id="GHP07556.1"/>
    </source>
</evidence>
<keyword evidence="2" id="KW-0732">Signal</keyword>
<evidence type="ECO:0008006" key="5">
    <source>
        <dbReference type="Google" id="ProtNLM"/>
    </source>
</evidence>
<dbReference type="AlphaFoldDB" id="A0A830HJJ9"/>
<feature type="region of interest" description="Disordered" evidence="1">
    <location>
        <begin position="82"/>
        <end position="103"/>
    </location>
</feature>
<keyword evidence="4" id="KW-1185">Reference proteome</keyword>
<gene>
    <name evidence="3" type="ORF">PPROV_000629800</name>
</gene>
<protein>
    <recommendedName>
        <fullName evidence="5">1-alkyl-2-acetylglycerophosphocholine esterase</fullName>
    </recommendedName>
</protein>
<feature type="chain" id="PRO_5033066052" description="1-alkyl-2-acetylglycerophosphocholine esterase" evidence="2">
    <location>
        <begin position="26"/>
        <end position="518"/>
    </location>
</feature>
<dbReference type="InterPro" id="IPR029058">
    <property type="entry name" value="AB_hydrolase_fold"/>
</dbReference>
<evidence type="ECO:0000256" key="2">
    <source>
        <dbReference type="SAM" id="SignalP"/>
    </source>
</evidence>
<organism evidence="3 4">
    <name type="scientific">Pycnococcus provasolii</name>
    <dbReference type="NCBI Taxonomy" id="41880"/>
    <lineage>
        <taxon>Eukaryota</taxon>
        <taxon>Viridiplantae</taxon>
        <taxon>Chlorophyta</taxon>
        <taxon>Pseudoscourfieldiophyceae</taxon>
        <taxon>Pseudoscourfieldiales</taxon>
        <taxon>Pycnococcaceae</taxon>
        <taxon>Pycnococcus</taxon>
    </lineage>
</organism>
<comment type="caution">
    <text evidence="3">The sequence shown here is derived from an EMBL/GenBank/DDBJ whole genome shotgun (WGS) entry which is preliminary data.</text>
</comment>
<name>A0A830HJJ9_9CHLO</name>
<dbReference type="Gene3D" id="3.40.50.1820">
    <property type="entry name" value="alpha/beta hydrolase"/>
    <property type="match status" value="1"/>
</dbReference>
<dbReference type="Proteomes" id="UP000660262">
    <property type="component" value="Unassembled WGS sequence"/>
</dbReference>
<evidence type="ECO:0000313" key="4">
    <source>
        <dbReference type="Proteomes" id="UP000660262"/>
    </source>
</evidence>
<evidence type="ECO:0000256" key="1">
    <source>
        <dbReference type="SAM" id="MobiDB-lite"/>
    </source>
</evidence>
<proteinExistence type="predicted"/>
<dbReference type="EMBL" id="BNJQ01000017">
    <property type="protein sequence ID" value="GHP07556.1"/>
    <property type="molecule type" value="Genomic_DNA"/>
</dbReference>
<sequence>MASSNSLMPLSFLLLMMLMLMLMAGHTTTPSMTPNPSRFSFISVVSAVPRYRSMGPYDVRAISFSTTRPMDSRLFYPIVRKSDDDDASSSSSESSTPPPIAPSALPLPVIGFVLPTYGDTPAGWTKRNEALANHIASYGFAVVSSLSTGGLQDEGRTRVPGRYSVNVYLDAPVHTLQMLQRIADISVNRTITSKFDSTLREYDGTLNLLAGNIDVYSMGIAGYSVGGAGAMWTLELAEERWPGHVVAAMILAPAIGREGRSGNGARSLFVRGDVNRPSGLNISKPLLLMTGSNDNMGGVDGVRTLYKSAIESPRVMLELQGATHCFIPFEVANECTSSSWQQQVAAAEHAVAFFRLYLREDMNALPAVWGKELIEGSSMPLSTVWRSSAGPLPDGWMQQLKSSGERREPEGWSRLEAEAQVRSRAVDAITQSALRNEMTPPELAAAAATAAATAAERAIRGPLQDLGIDEQTDEIPWWVPLPLRIVAQVGEFVGDTVEEGVNAGVQAAYDTTNAVIAG</sequence>
<reference evidence="3" key="1">
    <citation type="submission" date="2020-10" db="EMBL/GenBank/DDBJ databases">
        <title>Unveiling of a novel bifunctional photoreceptor, Dualchrome1, isolated from a cosmopolitan green alga.</title>
        <authorList>
            <person name="Suzuki S."/>
            <person name="Kawachi M."/>
        </authorList>
    </citation>
    <scope>NUCLEOTIDE SEQUENCE</scope>
    <source>
        <strain evidence="3">NIES 2893</strain>
    </source>
</reference>
<accession>A0A830HJJ9</accession>
<dbReference type="SUPFAM" id="SSF53474">
    <property type="entry name" value="alpha/beta-Hydrolases"/>
    <property type="match status" value="1"/>
</dbReference>